<name>A0A4U1JFS9_9BACT</name>
<dbReference type="InterPro" id="IPR001898">
    <property type="entry name" value="SLC13A/DASS"/>
</dbReference>
<keyword evidence="2" id="KW-0813">Transport</keyword>
<reference evidence="8 9" key="1">
    <citation type="submission" date="2019-04" db="EMBL/GenBank/DDBJ databases">
        <authorList>
            <person name="Li Y."/>
            <person name="Wang J."/>
        </authorList>
    </citation>
    <scope>NUCLEOTIDE SEQUENCE [LARGE SCALE GENOMIC DNA]</scope>
    <source>
        <strain evidence="8 9">DSM 14668</strain>
    </source>
</reference>
<comment type="subcellular location">
    <subcellularLocation>
        <location evidence="1">Membrane</location>
        <topology evidence="1">Multi-pass membrane protein</topology>
    </subcellularLocation>
</comment>
<feature type="transmembrane region" description="Helical" evidence="6">
    <location>
        <begin position="328"/>
        <end position="351"/>
    </location>
</feature>
<dbReference type="Pfam" id="PF03600">
    <property type="entry name" value="CitMHS"/>
    <property type="match status" value="1"/>
</dbReference>
<dbReference type="Proteomes" id="UP000309215">
    <property type="component" value="Unassembled WGS sequence"/>
</dbReference>
<feature type="transmembrane region" description="Helical" evidence="6">
    <location>
        <begin position="53"/>
        <end position="80"/>
    </location>
</feature>
<feature type="transmembrane region" description="Helical" evidence="6">
    <location>
        <begin position="228"/>
        <end position="250"/>
    </location>
</feature>
<dbReference type="RefSeq" id="WP_136928724.1">
    <property type="nucleotide sequence ID" value="NZ_SSMQ01000008.1"/>
</dbReference>
<feature type="transmembrane region" description="Helical" evidence="6">
    <location>
        <begin position="100"/>
        <end position="123"/>
    </location>
</feature>
<protein>
    <submittedName>
        <fullName evidence="8">DASS family sodium-coupled anion symporter</fullName>
    </submittedName>
</protein>
<evidence type="ECO:0000259" key="7">
    <source>
        <dbReference type="Pfam" id="PF03600"/>
    </source>
</evidence>
<feature type="domain" description="Citrate transporter-like" evidence="7">
    <location>
        <begin position="63"/>
        <end position="396"/>
    </location>
</feature>
<sequence length="475" mass="49648">MSPEPAKESSLAPLVLRLDPRAILGVTLAVVAAFVTHRGWLCVSLGLTRPAEITLGIVTVAATLWLTEAVPLFVTSLVILALELVWLSPALDPAHHGPTLFLNAFFSDVTLLFLGGFVLSVAIERTQLDRRISRALLRRAGTSPQRVLLAMMIATSVIGVWMSNTAACALMLGPAASMLARVPPGDGFRKALLLGIAFSANLGGLATPISSPPNAIVIRYLGAEAPSFAVWMALAVPLQVVLQLVLLVYLGRRYPSGVKAITLDDEPPLPFGRPQALVLGVFVLTVAGWIFGGALSISSGTVALLPVVVFFGTHLLRAPDLRALPWDVILLIGGGLALGAAVEQSGLAAWATQRLPTTGLPPFVVMGVVAVFAVVVSSVMSNTAAVNLLAPVVVGLEGVPSAPLLLVAAFACTLSMPLPVSTPPNAMAYGFSVDPAGRGEFTARDMIVPGTFLTIVGLGALAAFTKLWFPRFLVF</sequence>
<feature type="transmembrane region" description="Helical" evidence="6">
    <location>
        <begin position="363"/>
        <end position="390"/>
    </location>
</feature>
<dbReference type="EMBL" id="SSMQ01000008">
    <property type="protein sequence ID" value="TKD09925.1"/>
    <property type="molecule type" value="Genomic_DNA"/>
</dbReference>
<dbReference type="NCBIfam" id="TIGR00785">
    <property type="entry name" value="dass"/>
    <property type="match status" value="1"/>
</dbReference>
<feature type="transmembrane region" description="Helical" evidence="6">
    <location>
        <begin position="447"/>
        <end position="469"/>
    </location>
</feature>
<organism evidence="8 9">
    <name type="scientific">Polyangium fumosum</name>
    <dbReference type="NCBI Taxonomy" id="889272"/>
    <lineage>
        <taxon>Bacteria</taxon>
        <taxon>Pseudomonadati</taxon>
        <taxon>Myxococcota</taxon>
        <taxon>Polyangia</taxon>
        <taxon>Polyangiales</taxon>
        <taxon>Polyangiaceae</taxon>
        <taxon>Polyangium</taxon>
    </lineage>
</organism>
<comment type="caution">
    <text evidence="8">The sequence shown here is derived from an EMBL/GenBank/DDBJ whole genome shotgun (WGS) entry which is preliminary data.</text>
</comment>
<evidence type="ECO:0000256" key="6">
    <source>
        <dbReference type="SAM" id="Phobius"/>
    </source>
</evidence>
<gene>
    <name evidence="8" type="ORF">E8A74_09950</name>
</gene>
<feature type="transmembrane region" description="Helical" evidence="6">
    <location>
        <begin position="20"/>
        <end position="41"/>
    </location>
</feature>
<feature type="transmembrane region" description="Helical" evidence="6">
    <location>
        <begin position="271"/>
        <end position="291"/>
    </location>
</feature>
<dbReference type="OrthoDB" id="9766267at2"/>
<keyword evidence="4 6" id="KW-1133">Transmembrane helix</keyword>
<evidence type="ECO:0000313" key="9">
    <source>
        <dbReference type="Proteomes" id="UP000309215"/>
    </source>
</evidence>
<evidence type="ECO:0000256" key="3">
    <source>
        <dbReference type="ARBA" id="ARBA00022692"/>
    </source>
</evidence>
<keyword evidence="5 6" id="KW-0472">Membrane</keyword>
<evidence type="ECO:0000256" key="4">
    <source>
        <dbReference type="ARBA" id="ARBA00022989"/>
    </source>
</evidence>
<feature type="transmembrane region" description="Helical" evidence="6">
    <location>
        <begin position="297"/>
        <end position="316"/>
    </location>
</feature>
<proteinExistence type="predicted"/>
<feature type="transmembrane region" description="Helical" evidence="6">
    <location>
        <begin position="147"/>
        <end position="172"/>
    </location>
</feature>
<dbReference type="AlphaFoldDB" id="A0A4U1JFS9"/>
<evidence type="ECO:0000256" key="5">
    <source>
        <dbReference type="ARBA" id="ARBA00023136"/>
    </source>
</evidence>
<keyword evidence="9" id="KW-1185">Reference proteome</keyword>
<keyword evidence="3 6" id="KW-0812">Transmembrane</keyword>
<accession>A0A4U1JFS9</accession>
<evidence type="ECO:0000256" key="1">
    <source>
        <dbReference type="ARBA" id="ARBA00004141"/>
    </source>
</evidence>
<evidence type="ECO:0000313" key="8">
    <source>
        <dbReference type="EMBL" id="TKD09925.1"/>
    </source>
</evidence>
<dbReference type="PANTHER" id="PTHR10283">
    <property type="entry name" value="SOLUTE CARRIER FAMILY 13 MEMBER"/>
    <property type="match status" value="1"/>
</dbReference>
<evidence type="ECO:0000256" key="2">
    <source>
        <dbReference type="ARBA" id="ARBA00022448"/>
    </source>
</evidence>
<dbReference type="PANTHER" id="PTHR10283:SF92">
    <property type="entry name" value="LOW-AFFINITY PHOSPHATE TRANSPORTER PHO91"/>
    <property type="match status" value="1"/>
</dbReference>
<dbReference type="GO" id="GO:0005315">
    <property type="term" value="F:phosphate transmembrane transporter activity"/>
    <property type="evidence" value="ECO:0007669"/>
    <property type="project" value="TreeGrafter"/>
</dbReference>
<dbReference type="GO" id="GO:0005886">
    <property type="term" value="C:plasma membrane"/>
    <property type="evidence" value="ECO:0007669"/>
    <property type="project" value="TreeGrafter"/>
</dbReference>
<dbReference type="InterPro" id="IPR004680">
    <property type="entry name" value="Cit_transptr-like_dom"/>
</dbReference>